<dbReference type="PANTHER" id="PTHR39610">
    <property type="entry name" value="BZIP DOMAIN-CONTAINING PROTEIN-RELATED"/>
    <property type="match status" value="1"/>
</dbReference>
<protein>
    <submittedName>
        <fullName evidence="2">Uncharacterized protein</fullName>
    </submittedName>
</protein>
<feature type="region of interest" description="Disordered" evidence="1">
    <location>
        <begin position="1"/>
        <end position="94"/>
    </location>
</feature>
<organism evidence="2 3">
    <name type="scientific">Aulographum hederae CBS 113979</name>
    <dbReference type="NCBI Taxonomy" id="1176131"/>
    <lineage>
        <taxon>Eukaryota</taxon>
        <taxon>Fungi</taxon>
        <taxon>Dikarya</taxon>
        <taxon>Ascomycota</taxon>
        <taxon>Pezizomycotina</taxon>
        <taxon>Dothideomycetes</taxon>
        <taxon>Pleosporomycetidae</taxon>
        <taxon>Aulographales</taxon>
        <taxon>Aulographaceae</taxon>
    </lineage>
</organism>
<feature type="compositionally biased region" description="Low complexity" evidence="1">
    <location>
        <begin position="167"/>
        <end position="178"/>
    </location>
</feature>
<feature type="compositionally biased region" description="Pro residues" evidence="1">
    <location>
        <begin position="1"/>
        <end position="10"/>
    </location>
</feature>
<name>A0A6G1HGX7_9PEZI</name>
<feature type="region of interest" description="Disordered" evidence="1">
    <location>
        <begin position="249"/>
        <end position="300"/>
    </location>
</feature>
<dbReference type="PANTHER" id="PTHR39610:SF2">
    <property type="entry name" value="BZIP DOMAIN-CONTAINING PROTEIN"/>
    <property type="match status" value="1"/>
</dbReference>
<feature type="compositionally biased region" description="Polar residues" evidence="1">
    <location>
        <begin position="270"/>
        <end position="279"/>
    </location>
</feature>
<feature type="compositionally biased region" description="Polar residues" evidence="1">
    <location>
        <begin position="129"/>
        <end position="166"/>
    </location>
</feature>
<dbReference type="EMBL" id="ML977137">
    <property type="protein sequence ID" value="KAF1992491.1"/>
    <property type="molecule type" value="Genomic_DNA"/>
</dbReference>
<evidence type="ECO:0000313" key="2">
    <source>
        <dbReference type="EMBL" id="KAF1992491.1"/>
    </source>
</evidence>
<dbReference type="AlphaFoldDB" id="A0A6G1HGX7"/>
<evidence type="ECO:0000256" key="1">
    <source>
        <dbReference type="SAM" id="MobiDB-lite"/>
    </source>
</evidence>
<keyword evidence="3" id="KW-1185">Reference proteome</keyword>
<evidence type="ECO:0000313" key="3">
    <source>
        <dbReference type="Proteomes" id="UP000800041"/>
    </source>
</evidence>
<gene>
    <name evidence="2" type="ORF">K402DRAFT_388146</name>
</gene>
<dbReference type="OrthoDB" id="5407781at2759"/>
<dbReference type="Proteomes" id="UP000800041">
    <property type="component" value="Unassembled WGS sequence"/>
</dbReference>
<feature type="compositionally biased region" description="Polar residues" evidence="1">
    <location>
        <begin position="188"/>
        <end position="207"/>
    </location>
</feature>
<feature type="compositionally biased region" description="Basic and acidic residues" evidence="1">
    <location>
        <begin position="255"/>
        <end position="266"/>
    </location>
</feature>
<accession>A0A6G1HGX7</accession>
<feature type="region of interest" description="Disordered" evidence="1">
    <location>
        <begin position="129"/>
        <end position="230"/>
    </location>
</feature>
<proteinExistence type="predicted"/>
<sequence>MPPSNSPPSPSTNSPSHSLAAAATLNAGMQNHDSRRSSSTSLRNRGMEQRRRSSIRMNLNLNDPGMPSPGELQMSPGLRSVHVPSSPGHHRAPSLGELHQELENEQEAQVNRLLGMIRQQQAQIDSLRTQLPANTSSATAIDDGTPTSERSMSLSHNTATAIPSISQTAQTHAQPQTQGVPIPHRPRNSLSRQSSWRSRPNSQTSSPALRPISSAHSDANEWTLGTPASRDESAFYQAETQMLTRENQMLKHRIRELERQLGDHDPASPVTRTPSTPSGLASPPLNGMQPAVAGELPKED</sequence>
<reference evidence="2" key="1">
    <citation type="journal article" date="2020" name="Stud. Mycol.">
        <title>101 Dothideomycetes genomes: a test case for predicting lifestyles and emergence of pathogens.</title>
        <authorList>
            <person name="Haridas S."/>
            <person name="Albert R."/>
            <person name="Binder M."/>
            <person name="Bloem J."/>
            <person name="Labutti K."/>
            <person name="Salamov A."/>
            <person name="Andreopoulos B."/>
            <person name="Baker S."/>
            <person name="Barry K."/>
            <person name="Bills G."/>
            <person name="Bluhm B."/>
            <person name="Cannon C."/>
            <person name="Castanera R."/>
            <person name="Culley D."/>
            <person name="Daum C."/>
            <person name="Ezra D."/>
            <person name="Gonzalez J."/>
            <person name="Henrissat B."/>
            <person name="Kuo A."/>
            <person name="Liang C."/>
            <person name="Lipzen A."/>
            <person name="Lutzoni F."/>
            <person name="Magnuson J."/>
            <person name="Mondo S."/>
            <person name="Nolan M."/>
            <person name="Ohm R."/>
            <person name="Pangilinan J."/>
            <person name="Park H.-J."/>
            <person name="Ramirez L."/>
            <person name="Alfaro M."/>
            <person name="Sun H."/>
            <person name="Tritt A."/>
            <person name="Yoshinaga Y."/>
            <person name="Zwiers L.-H."/>
            <person name="Turgeon B."/>
            <person name="Goodwin S."/>
            <person name="Spatafora J."/>
            <person name="Crous P."/>
            <person name="Grigoriev I."/>
        </authorList>
    </citation>
    <scope>NUCLEOTIDE SEQUENCE</scope>
    <source>
        <strain evidence="2">CBS 113979</strain>
    </source>
</reference>